<evidence type="ECO:0000256" key="2">
    <source>
        <dbReference type="ARBA" id="ARBA00022490"/>
    </source>
</evidence>
<dbReference type="InterPro" id="IPR027512">
    <property type="entry name" value="EIF3A"/>
</dbReference>
<feature type="compositionally biased region" description="Low complexity" evidence="7">
    <location>
        <begin position="963"/>
        <end position="972"/>
    </location>
</feature>
<comment type="function">
    <text evidence="6">RNA-binding component of the eukaryotic translation initiation factor 3 (eIF-3) complex, which is involved in protein synthesis of a specialized repertoire of mRNAs and, together with other initiation factors, stimulates binding of mRNA and methionyl-tRNAi to the 40S ribosome. The eIF-3 complex specifically targets and initiates translation of a subset of mRNAs involved in cell proliferation.</text>
</comment>
<sequence>MAPFSKPETVLKQAEGLVSVGQTHAALQSLTEMFSSKRFRSTPLASLEPIMLRFVELCVDMRKGRTAKEGLMQYKNIAQNTSVGSIEVVISKFVALADAKVQEAQAQADKAVALTDVDDLEASETPESILLGAVSGDQSKDRTDRALVTPWLKFLWESYRTSLETLKNNARLEVIYQQIAQQAFKFCLKHQRKVEFRRLCETLRLHLANVAKYSHQAHAINLADPDTLQHHLDTRLAQLHASVELELWQEAFRSVEDVHNLLTMAKKAPRPAMMATYYEKLTRIFLMSGNALFHAAAWGKYYAVVTGIGGKSEEELGRLAGQVLVSALAVPVGQREGESAEEGKKNARLSALLGLARTPTRTGLLKDALSRDVLKLSPESIKSLYSILEVTFDPLTLCSSIAPLLITLSEDAAYAPYRPLLQRALLSRLLSQLSQVYSTVKIATLLELVAPLKAAGLEGALDDEQVEAYVMGCARRGELRVRVDHAAGSVEFVDEAYAEGTNEAGASQGIGGEGEVQPGMAEIVRTRLGKLAGSLHNSLNCIYPHPPSTLSGEEQQKKFGVLVKAAEAERKALRVRRALVARRRELLAELAIRKEKEETVRKAETTRREKELEGIRLKEDARKRELERAKREIESIRNQEAIALANTLKAKTNLKFSIDGMEDLSTDKLMKLQVDQLEKEKKELNERLRVVAKRVDHIERACRKEERPQLAHDYEEQQRTDRDTFVAVQAARIESARIAHARDVEAKGRLARMIGDYEARRDAITAKKGSDYEKRVEAAAKKIEEEKAKRRKSVMQKREDERRREDEEEAARRQQEQEEERAEMESRAQEEQRAEEEAAALAEEEVTKREAEEKTAANRKEREEQRAEAAEAARLQMQREEEAEKRREQRRAEERAAVRAPAPVAARPAAAASGEPPAAAWRRPGAAAPAAAAPPRAESPAAAPKFKVGGGGGGWRAREAERAAGGPPAAATPSPPIASPVATPRASRDELPKEDEGFQTVKKEVWKPKSRLQR</sequence>
<organism evidence="9 10">
    <name type="scientific">Athelia psychrophila</name>
    <dbReference type="NCBI Taxonomy" id="1759441"/>
    <lineage>
        <taxon>Eukaryota</taxon>
        <taxon>Fungi</taxon>
        <taxon>Dikarya</taxon>
        <taxon>Basidiomycota</taxon>
        <taxon>Agaricomycotina</taxon>
        <taxon>Agaricomycetes</taxon>
        <taxon>Agaricomycetidae</taxon>
        <taxon>Atheliales</taxon>
        <taxon>Atheliaceae</taxon>
        <taxon>Athelia</taxon>
    </lineage>
</organism>
<feature type="compositionally biased region" description="Basic and acidic residues" evidence="7">
    <location>
        <begin position="845"/>
        <end position="897"/>
    </location>
</feature>
<dbReference type="STRING" id="436010.A0A166B1X5"/>
<evidence type="ECO:0000256" key="5">
    <source>
        <dbReference type="ARBA" id="ARBA00022917"/>
    </source>
</evidence>
<dbReference type="Gene3D" id="1.25.40.860">
    <property type="match status" value="2"/>
</dbReference>
<dbReference type="FunFam" id="4.10.860.10:FF:000001">
    <property type="entry name" value="Eukaryotic translation initiation factor 3 subunit A"/>
    <property type="match status" value="1"/>
</dbReference>
<dbReference type="Pfam" id="PF22591">
    <property type="entry name" value="eIF3a_PCI_TPR-like"/>
    <property type="match status" value="1"/>
</dbReference>
<feature type="compositionally biased region" description="Basic and acidic residues" evidence="7">
    <location>
        <begin position="823"/>
        <end position="836"/>
    </location>
</feature>
<feature type="compositionally biased region" description="Basic and acidic residues" evidence="7">
    <location>
        <begin position="986"/>
        <end position="1007"/>
    </location>
</feature>
<dbReference type="HAMAP" id="MF_03000">
    <property type="entry name" value="eIF3a"/>
    <property type="match status" value="1"/>
</dbReference>
<feature type="coiled-coil region" evidence="6">
    <location>
        <begin position="593"/>
        <end position="701"/>
    </location>
</feature>
<keyword evidence="10" id="KW-1185">Reference proteome</keyword>
<evidence type="ECO:0000256" key="3">
    <source>
        <dbReference type="ARBA" id="ARBA00022540"/>
    </source>
</evidence>
<evidence type="ECO:0000313" key="10">
    <source>
        <dbReference type="Proteomes" id="UP000076532"/>
    </source>
</evidence>
<reference evidence="9 10" key="1">
    <citation type="journal article" date="2016" name="Mol. Biol. Evol.">
        <title>Comparative Genomics of Early-Diverging Mushroom-Forming Fungi Provides Insights into the Origins of Lignocellulose Decay Capabilities.</title>
        <authorList>
            <person name="Nagy L.G."/>
            <person name="Riley R."/>
            <person name="Tritt A."/>
            <person name="Adam C."/>
            <person name="Daum C."/>
            <person name="Floudas D."/>
            <person name="Sun H."/>
            <person name="Yadav J.S."/>
            <person name="Pangilinan J."/>
            <person name="Larsson K.H."/>
            <person name="Matsuura K."/>
            <person name="Barry K."/>
            <person name="Labutti K."/>
            <person name="Kuo R."/>
            <person name="Ohm R.A."/>
            <person name="Bhattacharya S.S."/>
            <person name="Shirouzu T."/>
            <person name="Yoshinaga Y."/>
            <person name="Martin F.M."/>
            <person name="Grigoriev I.V."/>
            <person name="Hibbett D.S."/>
        </authorList>
    </citation>
    <scope>NUCLEOTIDE SEQUENCE [LARGE SCALE GENOMIC DNA]</scope>
    <source>
        <strain evidence="9 10">CBS 109695</strain>
    </source>
</reference>
<dbReference type="GO" id="GO:0001732">
    <property type="term" value="P:formation of cytoplasmic translation initiation complex"/>
    <property type="evidence" value="ECO:0007669"/>
    <property type="project" value="UniProtKB-UniRule"/>
</dbReference>
<feature type="compositionally biased region" description="Low complexity" evidence="7">
    <location>
        <begin position="898"/>
        <end position="947"/>
    </location>
</feature>
<dbReference type="GO" id="GO:0016282">
    <property type="term" value="C:eukaryotic 43S preinitiation complex"/>
    <property type="evidence" value="ECO:0007669"/>
    <property type="project" value="UniProtKB-UniRule"/>
</dbReference>
<keyword evidence="4 6" id="KW-0694">RNA-binding</keyword>
<dbReference type="GO" id="GO:0003743">
    <property type="term" value="F:translation initiation factor activity"/>
    <property type="evidence" value="ECO:0007669"/>
    <property type="project" value="UniProtKB-UniRule"/>
</dbReference>
<dbReference type="GO" id="GO:0043614">
    <property type="term" value="C:multi-eIF complex"/>
    <property type="evidence" value="ECO:0007669"/>
    <property type="project" value="TreeGrafter"/>
</dbReference>
<evidence type="ECO:0000259" key="8">
    <source>
        <dbReference type="PROSITE" id="PS50250"/>
    </source>
</evidence>
<dbReference type="PROSITE" id="PS50250">
    <property type="entry name" value="PCI"/>
    <property type="match status" value="1"/>
</dbReference>
<keyword evidence="6" id="KW-0175">Coiled coil</keyword>
<gene>
    <name evidence="6" type="primary">TIF32</name>
    <name evidence="9" type="ORF">FIBSPDRAFT_836495</name>
</gene>
<dbReference type="GO" id="GO:0002188">
    <property type="term" value="P:translation reinitiation"/>
    <property type="evidence" value="ECO:0007669"/>
    <property type="project" value="TreeGrafter"/>
</dbReference>
<evidence type="ECO:0000313" key="9">
    <source>
        <dbReference type="EMBL" id="KZP12193.1"/>
    </source>
</evidence>
<comment type="similarity">
    <text evidence="6">Belongs to the eIF-3 subunit A family.</text>
</comment>
<dbReference type="OrthoDB" id="18884at2759"/>
<protein>
    <recommendedName>
        <fullName evidence="6">Eukaryotic translation initiation factor 3 subunit A</fullName>
        <shortName evidence="6">eIF3a</shortName>
    </recommendedName>
    <alternativeName>
        <fullName evidence="6">Eukaryotic translation initiation factor 3 110 kDa subunit homolog</fullName>
        <shortName evidence="6">eIF3 p110</shortName>
    </alternativeName>
    <alternativeName>
        <fullName evidence="6">Translation initiation factor eIF3, p110 subunit homolog</fullName>
    </alternativeName>
</protein>
<dbReference type="Pfam" id="PF01399">
    <property type="entry name" value="PCI"/>
    <property type="match status" value="1"/>
</dbReference>
<feature type="domain" description="PCI" evidence="8">
    <location>
        <begin position="316"/>
        <end position="497"/>
    </location>
</feature>
<keyword evidence="3 6" id="KW-0396">Initiation factor</keyword>
<keyword evidence="5 6" id="KW-0648">Protein biosynthesis</keyword>
<dbReference type="Gene3D" id="4.10.860.10">
    <property type="entry name" value="UVR domain"/>
    <property type="match status" value="1"/>
</dbReference>
<comment type="subcellular location">
    <subcellularLocation>
        <location evidence="1 6">Cytoplasm</location>
    </subcellularLocation>
</comment>
<dbReference type="GO" id="GO:0071541">
    <property type="term" value="C:eukaryotic translation initiation factor 3 complex, eIF3m"/>
    <property type="evidence" value="ECO:0007669"/>
    <property type="project" value="TreeGrafter"/>
</dbReference>
<accession>A0A166B1X5</accession>
<dbReference type="GO" id="GO:0071540">
    <property type="term" value="C:eukaryotic translation initiation factor 3 complex, eIF3e"/>
    <property type="evidence" value="ECO:0007669"/>
    <property type="project" value="TreeGrafter"/>
</dbReference>
<dbReference type="AlphaFoldDB" id="A0A166B1X5"/>
<proteinExistence type="inferred from homology"/>
<feature type="region of interest" description="Disordered" evidence="7">
    <location>
        <begin position="782"/>
        <end position="1014"/>
    </location>
</feature>
<dbReference type="Proteomes" id="UP000076532">
    <property type="component" value="Unassembled WGS sequence"/>
</dbReference>
<evidence type="ECO:0000256" key="7">
    <source>
        <dbReference type="SAM" id="MobiDB-lite"/>
    </source>
</evidence>
<dbReference type="GO" id="GO:0003729">
    <property type="term" value="F:mRNA binding"/>
    <property type="evidence" value="ECO:0007669"/>
    <property type="project" value="TreeGrafter"/>
</dbReference>
<evidence type="ECO:0000256" key="6">
    <source>
        <dbReference type="HAMAP-Rule" id="MF_03000"/>
    </source>
</evidence>
<evidence type="ECO:0000256" key="1">
    <source>
        <dbReference type="ARBA" id="ARBA00004496"/>
    </source>
</evidence>
<feature type="compositionally biased region" description="Basic and acidic residues" evidence="7">
    <location>
        <begin position="796"/>
        <end position="816"/>
    </location>
</feature>
<dbReference type="InterPro" id="IPR054711">
    <property type="entry name" value="eIF3a_PCI_TPR-like"/>
</dbReference>
<dbReference type="PANTHER" id="PTHR14005">
    <property type="entry name" value="EUKARYOTIC TRANSLATION INITIATION FACTOR 3, THETA SUBUNIT"/>
    <property type="match status" value="1"/>
</dbReference>
<name>A0A166B1X5_9AGAM</name>
<dbReference type="EMBL" id="KV417651">
    <property type="protein sequence ID" value="KZP12193.1"/>
    <property type="molecule type" value="Genomic_DNA"/>
</dbReference>
<dbReference type="InterPro" id="IPR000717">
    <property type="entry name" value="PCI_dom"/>
</dbReference>
<dbReference type="GO" id="GO:0033290">
    <property type="term" value="C:eukaryotic 48S preinitiation complex"/>
    <property type="evidence" value="ECO:0007669"/>
    <property type="project" value="UniProtKB-UniRule"/>
</dbReference>
<evidence type="ECO:0000256" key="4">
    <source>
        <dbReference type="ARBA" id="ARBA00022884"/>
    </source>
</evidence>
<dbReference type="PANTHER" id="PTHR14005:SF0">
    <property type="entry name" value="EUKARYOTIC TRANSLATION INITIATION FACTOR 3 SUBUNIT A"/>
    <property type="match status" value="1"/>
</dbReference>
<comment type="subunit">
    <text evidence="6">Component of the eukaryotic translation initiation factor 3 (eIF-3) complex.</text>
</comment>
<keyword evidence="2 6" id="KW-0963">Cytoplasm</keyword>